<evidence type="ECO:0000256" key="1">
    <source>
        <dbReference type="SAM" id="MobiDB-lite"/>
    </source>
</evidence>
<organism evidence="2 3">
    <name type="scientific">Streptomyces lannensis</name>
    <dbReference type="NCBI Taxonomy" id="766498"/>
    <lineage>
        <taxon>Bacteria</taxon>
        <taxon>Bacillati</taxon>
        <taxon>Actinomycetota</taxon>
        <taxon>Actinomycetes</taxon>
        <taxon>Kitasatosporales</taxon>
        <taxon>Streptomycetaceae</taxon>
        <taxon>Streptomyces</taxon>
    </lineage>
</organism>
<comment type="caution">
    <text evidence="2">The sequence shown here is derived from an EMBL/GenBank/DDBJ whole genome shotgun (WGS) entry which is preliminary data.</text>
</comment>
<evidence type="ECO:0000313" key="2">
    <source>
        <dbReference type="EMBL" id="GAA3894590.1"/>
    </source>
</evidence>
<evidence type="ECO:0000313" key="3">
    <source>
        <dbReference type="Proteomes" id="UP001501563"/>
    </source>
</evidence>
<reference evidence="3" key="1">
    <citation type="journal article" date="2019" name="Int. J. Syst. Evol. Microbiol.">
        <title>The Global Catalogue of Microorganisms (GCM) 10K type strain sequencing project: providing services to taxonomists for standard genome sequencing and annotation.</title>
        <authorList>
            <consortium name="The Broad Institute Genomics Platform"/>
            <consortium name="The Broad Institute Genome Sequencing Center for Infectious Disease"/>
            <person name="Wu L."/>
            <person name="Ma J."/>
        </authorList>
    </citation>
    <scope>NUCLEOTIDE SEQUENCE [LARGE SCALE GENOMIC DNA]</scope>
    <source>
        <strain evidence="3">JCM 16578</strain>
    </source>
</reference>
<gene>
    <name evidence="2" type="ORF">GCM10022207_73390</name>
</gene>
<name>A0ABP7L443_9ACTN</name>
<sequence>MVRQTDRMNRDDLESALDQDDSTSARAARAELQAGAAFQFFGSQTTSSRRLWDIWSHRHAVMLHTGVIRRPGLAEAVDRLRAAGTARIYLATITGSQRRFIVFLSEDLTRCAARV</sequence>
<proteinExistence type="predicted"/>
<accession>A0ABP7L443</accession>
<keyword evidence="3" id="KW-1185">Reference proteome</keyword>
<feature type="region of interest" description="Disordered" evidence="1">
    <location>
        <begin position="1"/>
        <end position="24"/>
    </location>
</feature>
<dbReference type="Proteomes" id="UP001501563">
    <property type="component" value="Unassembled WGS sequence"/>
</dbReference>
<dbReference type="EMBL" id="BAAAZA010000032">
    <property type="protein sequence ID" value="GAA3894590.1"/>
    <property type="molecule type" value="Genomic_DNA"/>
</dbReference>
<protein>
    <submittedName>
        <fullName evidence="2">Uncharacterized protein</fullName>
    </submittedName>
</protein>
<feature type="compositionally biased region" description="Basic and acidic residues" evidence="1">
    <location>
        <begin position="1"/>
        <end position="13"/>
    </location>
</feature>